<dbReference type="GO" id="GO:0016887">
    <property type="term" value="F:ATP hydrolysis activity"/>
    <property type="evidence" value="ECO:0007669"/>
    <property type="project" value="InterPro"/>
</dbReference>
<proteinExistence type="predicted"/>
<dbReference type="InterPro" id="IPR027417">
    <property type="entry name" value="P-loop_NTPase"/>
</dbReference>
<dbReference type="AlphaFoldDB" id="A0A2U3D6X5"/>
<evidence type="ECO:0000313" key="6">
    <source>
        <dbReference type="Proteomes" id="UP000245380"/>
    </source>
</evidence>
<dbReference type="SMART" id="SM00382">
    <property type="entry name" value="AAA"/>
    <property type="match status" value="1"/>
</dbReference>
<name>A0A2U3D6X5_SULT2</name>
<dbReference type="PROSITE" id="PS50893">
    <property type="entry name" value="ABC_TRANSPORTER_2"/>
    <property type="match status" value="1"/>
</dbReference>
<evidence type="ECO:0000313" key="5">
    <source>
        <dbReference type="EMBL" id="PWI57040.1"/>
    </source>
</evidence>
<protein>
    <submittedName>
        <fullName evidence="5">Phosphate ABC transporter ATP-binding protein</fullName>
    </submittedName>
</protein>
<dbReference type="InterPro" id="IPR003593">
    <property type="entry name" value="AAA+_ATPase"/>
</dbReference>
<dbReference type="GO" id="GO:0005524">
    <property type="term" value="F:ATP binding"/>
    <property type="evidence" value="ECO:0007669"/>
    <property type="project" value="UniProtKB-KW"/>
</dbReference>
<dbReference type="PANTHER" id="PTHR43423:SF1">
    <property type="entry name" value="ABC TRANSPORTER I FAMILY MEMBER 17"/>
    <property type="match status" value="1"/>
</dbReference>
<dbReference type="PROSITE" id="PS00211">
    <property type="entry name" value="ABC_TRANSPORTER_1"/>
    <property type="match status" value="1"/>
</dbReference>
<accession>A0A2U3D6X5</accession>
<keyword evidence="3 5" id="KW-0067">ATP-binding</keyword>
<dbReference type="Gene3D" id="3.40.50.300">
    <property type="entry name" value="P-loop containing nucleotide triphosphate hydrolases"/>
    <property type="match status" value="1"/>
</dbReference>
<evidence type="ECO:0000256" key="1">
    <source>
        <dbReference type="ARBA" id="ARBA00022448"/>
    </source>
</evidence>
<comment type="caution">
    <text evidence="5">The sequence shown here is derived from an EMBL/GenBank/DDBJ whole genome shotgun (WGS) entry which is preliminary data.</text>
</comment>
<evidence type="ECO:0000259" key="4">
    <source>
        <dbReference type="PROSITE" id="PS50893"/>
    </source>
</evidence>
<dbReference type="SUPFAM" id="SSF52540">
    <property type="entry name" value="P-loop containing nucleoside triphosphate hydrolases"/>
    <property type="match status" value="1"/>
</dbReference>
<reference evidence="5 6" key="1">
    <citation type="submission" date="2016-11" db="EMBL/GenBank/DDBJ databases">
        <title>Comparative genomics of Acidibacillus ferroxidans species.</title>
        <authorList>
            <person name="Oliveira G."/>
            <person name="Nunes G."/>
            <person name="Oliveira R."/>
            <person name="Araujo F."/>
            <person name="Salim A."/>
            <person name="Scholte L."/>
            <person name="Morais D."/>
            <person name="Nancucheo I."/>
            <person name="Johnson D.B."/>
            <person name="Grail B."/>
            <person name="Bittencourt J."/>
            <person name="Valadares R."/>
        </authorList>
    </citation>
    <scope>NUCLEOTIDE SEQUENCE [LARGE SCALE GENOMIC DNA]</scope>
    <source>
        <strain evidence="5 6">Y002</strain>
    </source>
</reference>
<evidence type="ECO:0000256" key="2">
    <source>
        <dbReference type="ARBA" id="ARBA00022741"/>
    </source>
</evidence>
<organism evidence="5 6">
    <name type="scientific">Sulfoacidibacillus thermotolerans</name>
    <name type="common">Acidibacillus sulfuroxidans</name>
    <dbReference type="NCBI Taxonomy" id="1765684"/>
    <lineage>
        <taxon>Bacteria</taxon>
        <taxon>Bacillati</taxon>
        <taxon>Bacillota</taxon>
        <taxon>Bacilli</taxon>
        <taxon>Bacillales</taxon>
        <taxon>Alicyclobacillaceae</taxon>
        <taxon>Sulfoacidibacillus</taxon>
    </lineage>
</organism>
<keyword evidence="1" id="KW-0813">Transport</keyword>
<dbReference type="InterPro" id="IPR005670">
    <property type="entry name" value="PstB-like"/>
</dbReference>
<dbReference type="Pfam" id="PF00005">
    <property type="entry name" value="ABC_tran"/>
    <property type="match status" value="1"/>
</dbReference>
<dbReference type="CDD" id="cd03260">
    <property type="entry name" value="ABC_PstB_phosphate_transporter"/>
    <property type="match status" value="1"/>
</dbReference>
<dbReference type="OrthoDB" id="9785080at2"/>
<dbReference type="Proteomes" id="UP000245380">
    <property type="component" value="Unassembled WGS sequence"/>
</dbReference>
<dbReference type="EMBL" id="MPDK01000020">
    <property type="protein sequence ID" value="PWI57040.1"/>
    <property type="molecule type" value="Genomic_DNA"/>
</dbReference>
<dbReference type="InterPro" id="IPR017871">
    <property type="entry name" value="ABC_transporter-like_CS"/>
</dbReference>
<dbReference type="InterPro" id="IPR003439">
    <property type="entry name" value="ABC_transporter-like_ATP-bd"/>
</dbReference>
<sequence length="251" mass="27722">MVEHSESAALAFRDVVKSFYVKDTFIPILKGVTAAVAPGDIVALIGPSGSGKSTLLSLCNLLITADAGKVFVDGINVLDWNITELRRKVGLVFQTPTIFPGTVRTNIELARVLQGDTFNQPERYLQNVGLSADLLDHEASELSGGQKQRVALARVLATEPKVLLLDEVTSALDPSAARDVEEWILHIHEKNKTTMLWVTHNLEQALRVSHWVWLMIGGQLIEVTETRQFFTSPQTELGRLFLQGELNGQRI</sequence>
<feature type="domain" description="ABC transporter" evidence="4">
    <location>
        <begin position="10"/>
        <end position="242"/>
    </location>
</feature>
<gene>
    <name evidence="5" type="ORF">BM613_10790</name>
</gene>
<dbReference type="GO" id="GO:0035435">
    <property type="term" value="P:phosphate ion transmembrane transport"/>
    <property type="evidence" value="ECO:0007669"/>
    <property type="project" value="InterPro"/>
</dbReference>
<evidence type="ECO:0000256" key="3">
    <source>
        <dbReference type="ARBA" id="ARBA00022840"/>
    </source>
</evidence>
<dbReference type="GO" id="GO:0005315">
    <property type="term" value="F:phosphate transmembrane transporter activity"/>
    <property type="evidence" value="ECO:0007669"/>
    <property type="project" value="InterPro"/>
</dbReference>
<keyword evidence="2" id="KW-0547">Nucleotide-binding</keyword>
<dbReference type="GO" id="GO:0016020">
    <property type="term" value="C:membrane"/>
    <property type="evidence" value="ECO:0007669"/>
    <property type="project" value="InterPro"/>
</dbReference>
<dbReference type="PANTHER" id="PTHR43423">
    <property type="entry name" value="ABC TRANSPORTER I FAMILY MEMBER 17"/>
    <property type="match status" value="1"/>
</dbReference>
<keyword evidence="6" id="KW-1185">Reference proteome</keyword>